<keyword evidence="2 7" id="KW-0813">Transport</keyword>
<dbReference type="PROSITE" id="PS52016">
    <property type="entry name" value="TONB_DEPENDENT_REC_3"/>
    <property type="match status" value="1"/>
</dbReference>
<reference evidence="9" key="1">
    <citation type="journal article" date="2014" name="Int. J. Syst. Evol. Microbiol.">
        <title>Complete genome sequence of Corynebacterium casei LMG S-19264T (=DSM 44701T), isolated from a smear-ripened cheese.</title>
        <authorList>
            <consortium name="US DOE Joint Genome Institute (JGI-PGF)"/>
            <person name="Walter F."/>
            <person name="Albersmeier A."/>
            <person name="Kalinowski J."/>
            <person name="Ruckert C."/>
        </authorList>
    </citation>
    <scope>NUCLEOTIDE SEQUENCE</scope>
    <source>
        <strain evidence="9">KCTC 12710</strain>
    </source>
</reference>
<evidence type="ECO:0000256" key="3">
    <source>
        <dbReference type="ARBA" id="ARBA00022452"/>
    </source>
</evidence>
<evidence type="ECO:0000259" key="8">
    <source>
        <dbReference type="Pfam" id="PF07715"/>
    </source>
</evidence>
<dbReference type="InterPro" id="IPR039426">
    <property type="entry name" value="TonB-dep_rcpt-like"/>
</dbReference>
<dbReference type="InterPro" id="IPR023996">
    <property type="entry name" value="TonB-dep_OMP_SusC/RagA"/>
</dbReference>
<reference evidence="9" key="2">
    <citation type="submission" date="2020-09" db="EMBL/GenBank/DDBJ databases">
        <authorList>
            <person name="Sun Q."/>
            <person name="Kim S."/>
        </authorList>
    </citation>
    <scope>NUCLEOTIDE SEQUENCE</scope>
    <source>
        <strain evidence="9">KCTC 12710</strain>
    </source>
</reference>
<dbReference type="Pfam" id="PF07715">
    <property type="entry name" value="Plug"/>
    <property type="match status" value="1"/>
</dbReference>
<dbReference type="SUPFAM" id="SSF56935">
    <property type="entry name" value="Porins"/>
    <property type="match status" value="1"/>
</dbReference>
<proteinExistence type="inferred from homology"/>
<evidence type="ECO:0000256" key="7">
    <source>
        <dbReference type="PROSITE-ProRule" id="PRU01360"/>
    </source>
</evidence>
<dbReference type="InterPro" id="IPR036942">
    <property type="entry name" value="Beta-barrel_TonB_sf"/>
</dbReference>
<accession>A0A918VBI5</accession>
<evidence type="ECO:0000256" key="1">
    <source>
        <dbReference type="ARBA" id="ARBA00004571"/>
    </source>
</evidence>
<evidence type="ECO:0000313" key="10">
    <source>
        <dbReference type="Proteomes" id="UP000636004"/>
    </source>
</evidence>
<evidence type="ECO:0000256" key="6">
    <source>
        <dbReference type="ARBA" id="ARBA00023237"/>
    </source>
</evidence>
<dbReference type="Gene3D" id="2.170.130.10">
    <property type="entry name" value="TonB-dependent receptor, plug domain"/>
    <property type="match status" value="1"/>
</dbReference>
<keyword evidence="3 7" id="KW-1134">Transmembrane beta strand</keyword>
<comment type="caution">
    <text evidence="9">The sequence shown here is derived from an EMBL/GenBank/DDBJ whole genome shotgun (WGS) entry which is preliminary data.</text>
</comment>
<dbReference type="SUPFAM" id="SSF49464">
    <property type="entry name" value="Carboxypeptidase regulatory domain-like"/>
    <property type="match status" value="1"/>
</dbReference>
<evidence type="ECO:0000256" key="5">
    <source>
        <dbReference type="ARBA" id="ARBA00023136"/>
    </source>
</evidence>
<evidence type="ECO:0000256" key="4">
    <source>
        <dbReference type="ARBA" id="ARBA00022692"/>
    </source>
</evidence>
<dbReference type="InterPro" id="IPR008969">
    <property type="entry name" value="CarboxyPept-like_regulatory"/>
</dbReference>
<dbReference type="Gene3D" id="2.60.40.1120">
    <property type="entry name" value="Carboxypeptidase-like, regulatory domain"/>
    <property type="match status" value="1"/>
</dbReference>
<keyword evidence="4 7" id="KW-0812">Transmembrane</keyword>
<evidence type="ECO:0000313" key="9">
    <source>
        <dbReference type="EMBL" id="GGZ86137.1"/>
    </source>
</evidence>
<dbReference type="NCBIfam" id="TIGR04056">
    <property type="entry name" value="OMP_RagA_SusC"/>
    <property type="match status" value="1"/>
</dbReference>
<dbReference type="Proteomes" id="UP000636004">
    <property type="component" value="Unassembled WGS sequence"/>
</dbReference>
<feature type="domain" description="TonB-dependent receptor plug" evidence="8">
    <location>
        <begin position="146"/>
        <end position="254"/>
    </location>
</feature>
<dbReference type="AlphaFoldDB" id="A0A918VBI5"/>
<dbReference type="NCBIfam" id="TIGR04057">
    <property type="entry name" value="SusC_RagA_signa"/>
    <property type="match status" value="1"/>
</dbReference>
<dbReference type="Gene3D" id="2.40.170.20">
    <property type="entry name" value="TonB-dependent receptor, beta-barrel domain"/>
    <property type="match status" value="1"/>
</dbReference>
<protein>
    <submittedName>
        <fullName evidence="9">SusC/RagA family TonB-linked outer membrane protein</fullName>
    </submittedName>
</protein>
<dbReference type="EMBL" id="BMWZ01000005">
    <property type="protein sequence ID" value="GGZ86137.1"/>
    <property type="molecule type" value="Genomic_DNA"/>
</dbReference>
<keyword evidence="6 7" id="KW-0998">Cell outer membrane</keyword>
<comment type="similarity">
    <text evidence="7">Belongs to the TonB-dependent receptor family.</text>
</comment>
<dbReference type="RefSeq" id="WP_189361290.1">
    <property type="nucleotide sequence ID" value="NZ_BMWZ01000005.1"/>
</dbReference>
<dbReference type="Pfam" id="PF13715">
    <property type="entry name" value="CarbopepD_reg_2"/>
    <property type="match status" value="1"/>
</dbReference>
<dbReference type="GO" id="GO:0009279">
    <property type="term" value="C:cell outer membrane"/>
    <property type="evidence" value="ECO:0007669"/>
    <property type="project" value="UniProtKB-SubCell"/>
</dbReference>
<evidence type="ECO:0000256" key="2">
    <source>
        <dbReference type="ARBA" id="ARBA00022448"/>
    </source>
</evidence>
<sequence>MKNLLKLTRSENTFLSFDIKIKLSLLALFAILTGHANANSNIFTSNILDVYTVNLQQTVTGVVTDTNGQPLAGATVIEKGTNNGVSTDFDGNFSINLNNPEAILEVSYVGFVSIEIIASKAATITLTEDLSELEAVVVVGYGTKKREDLTGSISSVSAKSFEKQPLIQASDAIQGRAAGVSVTKISGAPGATPKIRIRGSNSLTGSSDPLVVIDGFFGSVADLDELNPNDIQSIDVLKDATGTAMYGSRGANGVIAVTTVKGVSEKPTVSFNTFYGMQSLPNQLDVLSGGDYAREVNKFENAKGGAPLFTEAEITQLDANGGSKWQDQIYRNAPTSNYQLSVRGKSGKTGYFISGNYADQDGIIVNTGFKRYNLRSNIDFKISEKISARLNLTGSRRETLNTGRRQGLNSPVTQAVIFDQTAPPYQPDGSVTRTGRPGVGSQLGLAPLVPLLGVEAKGIANIFNANASITYNILPVLTYNFTGAVRLQNIRNTGFSEEFASSTGDRASSSFGFTDLTSTQFIHALQYTRAIDKHQFTIKGIYEEVVDANKRTGGEARVLPFPDLGIHNLGTAEDVNTSVSSSYSKRVIQSIVGRLDYTYNNKYLFTASLRSDSSSAFAPEQQQEYFPSAALGWKLSEEQFIKDLGVFSNLKLRGSWGVTGNQGVQPDVWRGTINAGTGEIIALNNTSVIPTIAPGQAPNPDLKWEKTAQLNVGLDASFFNNRLSITADYYRKETTDALLQISVPAFTGQTTILKNIGAIENKGFEFGANAFILDGGDFTWDANFNIAFNKTKVLDLGGQDVAAPGASFGGGESNGPAVLLEVGKEVGNFQGFVYQGVYQSGDDIPEGFVPGDSKFKGAESAGGAVGVIETIGNGQPDYIWGLTNNFGYKGIDLSIFLQSMGGFDVWNLTRGYTYGGISDVFHASTPDIRNQWNPENPNSNIPHYSSSNLNKLQSSRWIEDGTFVRIKNISLGYNLPSKILEKTKLFTALKFYISAQNLVTFTKYNGFDPEISASSNAADIDQSIDWGAYPNPKTFTFGINAKF</sequence>
<dbReference type="InterPro" id="IPR037066">
    <property type="entry name" value="Plug_dom_sf"/>
</dbReference>
<dbReference type="InterPro" id="IPR023997">
    <property type="entry name" value="TonB-dep_OMP_SusC/RagA_CS"/>
</dbReference>
<comment type="subcellular location">
    <subcellularLocation>
        <location evidence="1 7">Cell outer membrane</location>
        <topology evidence="1 7">Multi-pass membrane protein</topology>
    </subcellularLocation>
</comment>
<organism evidence="9 10">
    <name type="scientific">Algibacter mikhailovii</name>
    <dbReference type="NCBI Taxonomy" id="425498"/>
    <lineage>
        <taxon>Bacteria</taxon>
        <taxon>Pseudomonadati</taxon>
        <taxon>Bacteroidota</taxon>
        <taxon>Flavobacteriia</taxon>
        <taxon>Flavobacteriales</taxon>
        <taxon>Flavobacteriaceae</taxon>
        <taxon>Algibacter</taxon>
    </lineage>
</organism>
<keyword evidence="10" id="KW-1185">Reference proteome</keyword>
<keyword evidence="5 7" id="KW-0472">Membrane</keyword>
<gene>
    <name evidence="9" type="ORF">GCM10007028_25560</name>
</gene>
<name>A0A918VBI5_9FLAO</name>
<dbReference type="InterPro" id="IPR012910">
    <property type="entry name" value="Plug_dom"/>
</dbReference>